<dbReference type="Pfam" id="PF04107">
    <property type="entry name" value="GCS2"/>
    <property type="match status" value="1"/>
</dbReference>
<dbReference type="HAMAP" id="MF_01609">
    <property type="entry name" value="Glu_cys_ligase_2"/>
    <property type="match status" value="1"/>
</dbReference>
<proteinExistence type="inferred from homology"/>
<gene>
    <name evidence="5" type="ORF">FHR98_003291</name>
</gene>
<keyword evidence="1 4" id="KW-0436">Ligase</keyword>
<keyword evidence="2 4" id="KW-0547">Nucleotide-binding</keyword>
<dbReference type="GO" id="GO:0004357">
    <property type="term" value="F:glutamate-cysteine ligase activity"/>
    <property type="evidence" value="ECO:0007669"/>
    <property type="project" value="UniProtKB-EC"/>
</dbReference>
<name>A0A839T0T6_9PROT</name>
<evidence type="ECO:0000313" key="5">
    <source>
        <dbReference type="EMBL" id="MBB3066975.1"/>
    </source>
</evidence>
<sequence>MTEPSFTVGIEEEYLLVDKSTRDLCQSVPKTLIDECVAALPEGQVTPEFLQAQIEIGTRKCDNIKQAAKEVAQLRRVVAETAGRHGLAPIAASTHPFAAWDVQQHTDKERYNILARDMQGVARRLVICGMHVHVGLDDDELRCDLMGQITYFLPHLLALSTSSPFWRGQESGLKSYRIAVFDELPRTGLPESFDSYGEFKRHIDVLIAAGVIEDASKLWWDVRPSQRFPTLELRIPDVCTRLEDGITVAALYLCLLRMLYRLKRSNQRWRRYGLMLVQENRWRAQRYGVDEGLIDFGKGVIVPYPDLLEEILDLVREDALALDCLEEVERAREIIQRKTSAHRQLALYHRALDQGASKEDALKSVVDFLMEETVAGL</sequence>
<dbReference type="RefSeq" id="WP_183417801.1">
    <property type="nucleotide sequence ID" value="NZ_JACHXA010000012.1"/>
</dbReference>
<dbReference type="InterPro" id="IPR006336">
    <property type="entry name" value="GCS2"/>
</dbReference>
<evidence type="ECO:0000313" key="6">
    <source>
        <dbReference type="Proteomes" id="UP000581135"/>
    </source>
</evidence>
<keyword evidence="3 4" id="KW-0067">ATP-binding</keyword>
<protein>
    <recommendedName>
        <fullName evidence="4">Putative glutamate--cysteine ligase 2</fullName>
        <ecNumber evidence="4">6.3.2.2</ecNumber>
    </recommendedName>
    <alternativeName>
        <fullName evidence="4">Gamma-glutamylcysteine synthetase 2</fullName>
        <shortName evidence="4">GCS 2</shortName>
        <shortName evidence="4">Gamma-GCS 2</shortName>
    </alternativeName>
</protein>
<dbReference type="SUPFAM" id="SSF55931">
    <property type="entry name" value="Glutamine synthetase/guanido kinase"/>
    <property type="match status" value="1"/>
</dbReference>
<evidence type="ECO:0000256" key="3">
    <source>
        <dbReference type="ARBA" id="ARBA00022840"/>
    </source>
</evidence>
<dbReference type="InterPro" id="IPR050141">
    <property type="entry name" value="GCL_type2/YbdK_subfam"/>
</dbReference>
<accession>A0A839T0T6</accession>
<dbReference type="InterPro" id="IPR014746">
    <property type="entry name" value="Gln_synth/guanido_kin_cat_dom"/>
</dbReference>
<dbReference type="Gene3D" id="3.30.590.20">
    <property type="match status" value="1"/>
</dbReference>
<keyword evidence="6" id="KW-1185">Reference proteome</keyword>
<evidence type="ECO:0000256" key="1">
    <source>
        <dbReference type="ARBA" id="ARBA00022598"/>
    </source>
</evidence>
<dbReference type="PANTHER" id="PTHR36510">
    <property type="entry name" value="GLUTAMATE--CYSTEINE LIGASE 2-RELATED"/>
    <property type="match status" value="1"/>
</dbReference>
<dbReference type="NCBIfam" id="TIGR02050">
    <property type="entry name" value="gshA_cyan_rel"/>
    <property type="match status" value="1"/>
</dbReference>
<evidence type="ECO:0000256" key="2">
    <source>
        <dbReference type="ARBA" id="ARBA00022741"/>
    </source>
</evidence>
<reference evidence="5 6" key="1">
    <citation type="submission" date="2020-08" db="EMBL/GenBank/DDBJ databases">
        <title>Genomic Encyclopedia of Type Strains, Phase III (KMG-III): the genomes of soil and plant-associated and newly described type strains.</title>
        <authorList>
            <person name="Whitman W."/>
        </authorList>
    </citation>
    <scope>NUCLEOTIDE SEQUENCE [LARGE SCALE GENOMIC DNA]</scope>
    <source>
        <strain evidence="5 6">CECT 8803</strain>
    </source>
</reference>
<dbReference type="EMBL" id="JACHXA010000012">
    <property type="protein sequence ID" value="MBB3066975.1"/>
    <property type="molecule type" value="Genomic_DNA"/>
</dbReference>
<dbReference type="NCBIfam" id="NF010039">
    <property type="entry name" value="PRK13515.1"/>
    <property type="match status" value="1"/>
</dbReference>
<dbReference type="GO" id="GO:0005524">
    <property type="term" value="F:ATP binding"/>
    <property type="evidence" value="ECO:0007669"/>
    <property type="project" value="UniProtKB-KW"/>
</dbReference>
<organism evidence="5 6">
    <name type="scientific">Limibacillus halophilus</name>
    <dbReference type="NCBI Taxonomy" id="1579333"/>
    <lineage>
        <taxon>Bacteria</taxon>
        <taxon>Pseudomonadati</taxon>
        <taxon>Pseudomonadota</taxon>
        <taxon>Alphaproteobacteria</taxon>
        <taxon>Rhodospirillales</taxon>
        <taxon>Rhodovibrionaceae</taxon>
        <taxon>Limibacillus</taxon>
    </lineage>
</organism>
<comment type="caution">
    <text evidence="5">The sequence shown here is derived from an EMBL/GenBank/DDBJ whole genome shotgun (WGS) entry which is preliminary data.</text>
</comment>
<dbReference type="AlphaFoldDB" id="A0A839T0T6"/>
<dbReference type="InterPro" id="IPR011793">
    <property type="entry name" value="YbdK"/>
</dbReference>
<comment type="catalytic activity">
    <reaction evidence="4">
        <text>L-cysteine + L-glutamate + ATP = gamma-L-glutamyl-L-cysteine + ADP + phosphate + H(+)</text>
        <dbReference type="Rhea" id="RHEA:13285"/>
        <dbReference type="ChEBI" id="CHEBI:15378"/>
        <dbReference type="ChEBI" id="CHEBI:29985"/>
        <dbReference type="ChEBI" id="CHEBI:30616"/>
        <dbReference type="ChEBI" id="CHEBI:35235"/>
        <dbReference type="ChEBI" id="CHEBI:43474"/>
        <dbReference type="ChEBI" id="CHEBI:58173"/>
        <dbReference type="ChEBI" id="CHEBI:456216"/>
        <dbReference type="EC" id="6.3.2.2"/>
    </reaction>
</comment>
<dbReference type="EC" id="6.3.2.2" evidence="4"/>
<dbReference type="GO" id="GO:0042398">
    <property type="term" value="P:modified amino acid biosynthetic process"/>
    <property type="evidence" value="ECO:0007669"/>
    <property type="project" value="InterPro"/>
</dbReference>
<comment type="function">
    <text evidence="4">ATP-dependent carboxylate-amine ligase which exhibits weak glutamate--cysteine ligase activity.</text>
</comment>
<dbReference type="Proteomes" id="UP000581135">
    <property type="component" value="Unassembled WGS sequence"/>
</dbReference>
<evidence type="ECO:0000256" key="4">
    <source>
        <dbReference type="HAMAP-Rule" id="MF_01609"/>
    </source>
</evidence>
<comment type="similarity">
    <text evidence="4">Belongs to the glutamate--cysteine ligase type 2 family. YbdK subfamily.</text>
</comment>
<dbReference type="PANTHER" id="PTHR36510:SF1">
    <property type="entry name" value="GLUTAMATE--CYSTEINE LIGASE 2-RELATED"/>
    <property type="match status" value="1"/>
</dbReference>